<dbReference type="InterPro" id="IPR001926">
    <property type="entry name" value="TrpB-like_PALP"/>
</dbReference>
<feature type="domain" description="Tryptophan synthase beta chain-like PALP" evidence="8">
    <location>
        <begin position="26"/>
        <end position="291"/>
    </location>
</feature>
<organism evidence="9 10">
    <name type="scientific">Serratia fonticola</name>
    <dbReference type="NCBI Taxonomy" id="47917"/>
    <lineage>
        <taxon>Bacteria</taxon>
        <taxon>Pseudomonadati</taxon>
        <taxon>Pseudomonadota</taxon>
        <taxon>Gammaproteobacteria</taxon>
        <taxon>Enterobacterales</taxon>
        <taxon>Yersiniaceae</taxon>
        <taxon>Serratia</taxon>
    </lineage>
</organism>
<gene>
    <name evidence="9" type="primary">sbnA</name>
    <name evidence="9" type="ORF">RDT67_26805</name>
</gene>
<dbReference type="NCBIfam" id="TIGR03945">
    <property type="entry name" value="PLP_SbnA_fam"/>
    <property type="match status" value="1"/>
</dbReference>
<name>A0AAJ1YGW9_SERFO</name>
<evidence type="ECO:0000256" key="6">
    <source>
        <dbReference type="ARBA" id="ARBA00022898"/>
    </source>
</evidence>
<sequence length="330" mass="36410">MRLDSVDKLVNDNIFFKFKYFCDCLDLYVKVEGMNVGGSIKIKTAIALIQDAIKNKNLYKTKRFIESSSGNLGLSLSIIAAANGLHFTCVVDKNTSSQNVKMMRALGTQVVIIEQKDPQGGYLGNRLAYIRSAIERDPELIWLNQYQNEANPTVHAEMTAKSILLEFSKVDYLFIGAGTTGTLMGCARFFRRHSPKTKLIAVDSVGSITFGTSGQPRHLPGLGSSVQPHFFDKSLVDLMIQIPEAETVATCRDTARRFGYLGGASTGTVLAAVKRMQADIAKEDIVVAISPDMGSGYVDTVYNDEWCDRTYGSSWKMTEKSVDMQGTEYV</sequence>
<comment type="pathway">
    <text evidence="2">Amino-acid biosynthesis; L-cysteine biosynthesis; L-cysteine from L-serine: step 2/2.</text>
</comment>
<dbReference type="SUPFAM" id="SSF53686">
    <property type="entry name" value="Tryptophan synthase beta subunit-like PLP-dependent enzymes"/>
    <property type="match status" value="1"/>
</dbReference>
<dbReference type="InterPro" id="IPR050214">
    <property type="entry name" value="Cys_Synth/Cystath_Beta-Synth"/>
</dbReference>
<reference evidence="9" key="1">
    <citation type="submission" date="2023-08" db="EMBL/GenBank/DDBJ databases">
        <title>The Comparative Genomic Analysis of Yersiniaceae from Polar Regions.</title>
        <authorList>
            <person name="Goncharov A."/>
            <person name="Aslanov B."/>
            <person name="Kolodzhieva V."/>
            <person name="Azarov D."/>
            <person name="Mochov A."/>
            <person name="Lebedeva E."/>
        </authorList>
    </citation>
    <scope>NUCLEOTIDE SEQUENCE</scope>
    <source>
        <strain evidence="9">Vf</strain>
    </source>
</reference>
<protein>
    <recommendedName>
        <fullName evidence="4">cysteine synthase</fullName>
        <ecNumber evidence="4">2.5.1.47</ecNumber>
    </recommendedName>
</protein>
<comment type="catalytic activity">
    <reaction evidence="7">
        <text>O-acetyl-L-serine + hydrogen sulfide = L-cysteine + acetate</text>
        <dbReference type="Rhea" id="RHEA:14829"/>
        <dbReference type="ChEBI" id="CHEBI:29919"/>
        <dbReference type="ChEBI" id="CHEBI:30089"/>
        <dbReference type="ChEBI" id="CHEBI:35235"/>
        <dbReference type="ChEBI" id="CHEBI:58340"/>
        <dbReference type="EC" id="2.5.1.47"/>
    </reaction>
</comment>
<dbReference type="InterPro" id="IPR036052">
    <property type="entry name" value="TrpB-like_PALP_sf"/>
</dbReference>
<comment type="caution">
    <text evidence="9">The sequence shown here is derived from an EMBL/GenBank/DDBJ whole genome shotgun (WGS) entry which is preliminary data.</text>
</comment>
<dbReference type="EC" id="2.5.1.47" evidence="4"/>
<evidence type="ECO:0000313" key="10">
    <source>
        <dbReference type="Proteomes" id="UP001224622"/>
    </source>
</evidence>
<evidence type="ECO:0000256" key="4">
    <source>
        <dbReference type="ARBA" id="ARBA00012681"/>
    </source>
</evidence>
<evidence type="ECO:0000256" key="7">
    <source>
        <dbReference type="ARBA" id="ARBA00047931"/>
    </source>
</evidence>
<dbReference type="Proteomes" id="UP001224622">
    <property type="component" value="Unassembled WGS sequence"/>
</dbReference>
<comment type="subunit">
    <text evidence="3">Homodimer.</text>
</comment>
<proteinExistence type="predicted"/>
<evidence type="ECO:0000313" key="9">
    <source>
        <dbReference type="EMBL" id="MDQ9130018.1"/>
    </source>
</evidence>
<evidence type="ECO:0000259" key="8">
    <source>
        <dbReference type="Pfam" id="PF00291"/>
    </source>
</evidence>
<dbReference type="InterPro" id="IPR023927">
    <property type="entry name" value="SbnA"/>
</dbReference>
<accession>A0AAJ1YGW9</accession>
<dbReference type="RefSeq" id="WP_309048576.1">
    <property type="nucleotide sequence ID" value="NZ_JAVIGA010000048.1"/>
</dbReference>
<comment type="cofactor">
    <cofactor evidence="1">
        <name>pyridoxal 5'-phosphate</name>
        <dbReference type="ChEBI" id="CHEBI:597326"/>
    </cofactor>
</comment>
<dbReference type="Gene3D" id="3.40.50.1100">
    <property type="match status" value="2"/>
</dbReference>
<dbReference type="CDD" id="cd01561">
    <property type="entry name" value="CBS_like"/>
    <property type="match status" value="1"/>
</dbReference>
<evidence type="ECO:0000256" key="3">
    <source>
        <dbReference type="ARBA" id="ARBA00011738"/>
    </source>
</evidence>
<evidence type="ECO:0000256" key="5">
    <source>
        <dbReference type="ARBA" id="ARBA00022679"/>
    </source>
</evidence>
<dbReference type="PANTHER" id="PTHR10314">
    <property type="entry name" value="CYSTATHIONINE BETA-SYNTHASE"/>
    <property type="match status" value="1"/>
</dbReference>
<keyword evidence="6" id="KW-0663">Pyridoxal phosphate</keyword>
<dbReference type="Pfam" id="PF00291">
    <property type="entry name" value="PALP"/>
    <property type="match status" value="1"/>
</dbReference>
<evidence type="ECO:0000256" key="2">
    <source>
        <dbReference type="ARBA" id="ARBA00004962"/>
    </source>
</evidence>
<dbReference type="AlphaFoldDB" id="A0AAJ1YGW9"/>
<keyword evidence="5" id="KW-0808">Transferase</keyword>
<dbReference type="GO" id="GO:0004124">
    <property type="term" value="F:cysteine synthase activity"/>
    <property type="evidence" value="ECO:0007669"/>
    <property type="project" value="UniProtKB-EC"/>
</dbReference>
<evidence type="ECO:0000256" key="1">
    <source>
        <dbReference type="ARBA" id="ARBA00001933"/>
    </source>
</evidence>
<dbReference type="EMBL" id="JAVIGA010000048">
    <property type="protein sequence ID" value="MDQ9130018.1"/>
    <property type="molecule type" value="Genomic_DNA"/>
</dbReference>